<dbReference type="EMBL" id="JBHSLL010000026">
    <property type="protein sequence ID" value="MFC5386324.1"/>
    <property type="molecule type" value="Genomic_DNA"/>
</dbReference>
<dbReference type="Proteomes" id="UP001596016">
    <property type="component" value="Unassembled WGS sequence"/>
</dbReference>
<dbReference type="RefSeq" id="WP_378229248.1">
    <property type="nucleotide sequence ID" value="NZ_JBHSLL010000026.1"/>
</dbReference>
<proteinExistence type="predicted"/>
<protein>
    <recommendedName>
        <fullName evidence="3">Transposase</fullName>
    </recommendedName>
</protein>
<comment type="caution">
    <text evidence="1">The sequence shown here is derived from an EMBL/GenBank/DDBJ whole genome shotgun (WGS) entry which is preliminary data.</text>
</comment>
<organism evidence="1 2">
    <name type="scientific">Aquamicrobium segne</name>
    <dbReference type="NCBI Taxonomy" id="469547"/>
    <lineage>
        <taxon>Bacteria</taxon>
        <taxon>Pseudomonadati</taxon>
        <taxon>Pseudomonadota</taxon>
        <taxon>Alphaproteobacteria</taxon>
        <taxon>Hyphomicrobiales</taxon>
        <taxon>Phyllobacteriaceae</taxon>
        <taxon>Aquamicrobium</taxon>
    </lineage>
</organism>
<name>A0ABW0GY59_9HYPH</name>
<evidence type="ECO:0000313" key="1">
    <source>
        <dbReference type="EMBL" id="MFC5386324.1"/>
    </source>
</evidence>
<accession>A0ABW0GY59</accession>
<reference evidence="2" key="1">
    <citation type="journal article" date="2019" name="Int. J. Syst. Evol. Microbiol.">
        <title>The Global Catalogue of Microorganisms (GCM) 10K type strain sequencing project: providing services to taxonomists for standard genome sequencing and annotation.</title>
        <authorList>
            <consortium name="The Broad Institute Genomics Platform"/>
            <consortium name="The Broad Institute Genome Sequencing Center for Infectious Disease"/>
            <person name="Wu L."/>
            <person name="Ma J."/>
        </authorList>
    </citation>
    <scope>NUCLEOTIDE SEQUENCE [LARGE SCALE GENOMIC DNA]</scope>
    <source>
        <strain evidence="2">CGMCC 4.1415</strain>
    </source>
</reference>
<evidence type="ECO:0008006" key="3">
    <source>
        <dbReference type="Google" id="ProtNLM"/>
    </source>
</evidence>
<gene>
    <name evidence="1" type="ORF">ACFPLB_10135</name>
</gene>
<keyword evidence="2" id="KW-1185">Reference proteome</keyword>
<sequence>MDISNFLYGSAIGRKNCFIQRDFSAASRHWGLNRLYKGRKTVRLAILLQLLIDPCRQVADQEDV</sequence>
<evidence type="ECO:0000313" key="2">
    <source>
        <dbReference type="Proteomes" id="UP001596016"/>
    </source>
</evidence>